<dbReference type="AlphaFoldDB" id="A0A0F9H0B0"/>
<evidence type="ECO:0000256" key="5">
    <source>
        <dbReference type="ARBA" id="ARBA00022989"/>
    </source>
</evidence>
<comment type="caution">
    <text evidence="8">The sequence shown here is derived from an EMBL/GenBank/DDBJ whole genome shotgun (WGS) entry which is preliminary data.</text>
</comment>
<evidence type="ECO:0000256" key="6">
    <source>
        <dbReference type="ARBA" id="ARBA00023136"/>
    </source>
</evidence>
<keyword evidence="5 7" id="KW-1133">Transmembrane helix</keyword>
<protein>
    <recommendedName>
        <fullName evidence="9">Rod shape-determining protein MreD</fullName>
    </recommendedName>
</protein>
<dbReference type="Pfam" id="PF04093">
    <property type="entry name" value="MreD"/>
    <property type="match status" value="1"/>
</dbReference>
<dbReference type="InterPro" id="IPR007227">
    <property type="entry name" value="Cell_shape_determining_MreD"/>
</dbReference>
<evidence type="ECO:0000256" key="4">
    <source>
        <dbReference type="ARBA" id="ARBA00022960"/>
    </source>
</evidence>
<reference evidence="8" key="1">
    <citation type="journal article" date="2015" name="Nature">
        <title>Complex archaea that bridge the gap between prokaryotes and eukaryotes.</title>
        <authorList>
            <person name="Spang A."/>
            <person name="Saw J.H."/>
            <person name="Jorgensen S.L."/>
            <person name="Zaremba-Niedzwiedzka K."/>
            <person name="Martijn J."/>
            <person name="Lind A.E."/>
            <person name="van Eijk R."/>
            <person name="Schleper C."/>
            <person name="Guy L."/>
            <person name="Ettema T.J."/>
        </authorList>
    </citation>
    <scope>NUCLEOTIDE SEQUENCE</scope>
</reference>
<sequence>KTVIFIFLVIFVLILQGVLIGRIQLRWGRPDLPLILLIFWAWHNNWKQGLIAGFIIGLLVDILFFPLLGLNAFSLALVGFLVAEMRERVYQDNVIFFILLIGAATVLNGIILSFWLLVFNISPSFLEKIVFIVFPTLLYNCIISFPIFLLKEIFWPKSFYLERK</sequence>
<evidence type="ECO:0000313" key="8">
    <source>
        <dbReference type="EMBL" id="KKL75055.1"/>
    </source>
</evidence>
<evidence type="ECO:0008006" key="9">
    <source>
        <dbReference type="Google" id="ProtNLM"/>
    </source>
</evidence>
<dbReference type="GO" id="GO:0005886">
    <property type="term" value="C:plasma membrane"/>
    <property type="evidence" value="ECO:0007669"/>
    <property type="project" value="UniProtKB-SubCell"/>
</dbReference>
<keyword evidence="2" id="KW-1003">Cell membrane</keyword>
<comment type="subcellular location">
    <subcellularLocation>
        <location evidence="1">Cell membrane</location>
        <topology evidence="1">Multi-pass membrane protein</topology>
    </subcellularLocation>
</comment>
<feature type="transmembrane region" description="Helical" evidence="7">
    <location>
        <begin position="129"/>
        <end position="150"/>
    </location>
</feature>
<keyword evidence="4" id="KW-0133">Cell shape</keyword>
<evidence type="ECO:0000256" key="2">
    <source>
        <dbReference type="ARBA" id="ARBA00022475"/>
    </source>
</evidence>
<feature type="transmembrane region" description="Helical" evidence="7">
    <location>
        <begin position="94"/>
        <end position="117"/>
    </location>
</feature>
<organism evidence="8">
    <name type="scientific">marine sediment metagenome</name>
    <dbReference type="NCBI Taxonomy" id="412755"/>
    <lineage>
        <taxon>unclassified sequences</taxon>
        <taxon>metagenomes</taxon>
        <taxon>ecological metagenomes</taxon>
    </lineage>
</organism>
<evidence type="ECO:0000256" key="7">
    <source>
        <dbReference type="SAM" id="Phobius"/>
    </source>
</evidence>
<accession>A0A0F9H0B0</accession>
<gene>
    <name evidence="8" type="ORF">LCGC14_2058690</name>
</gene>
<dbReference type="GO" id="GO:0008360">
    <property type="term" value="P:regulation of cell shape"/>
    <property type="evidence" value="ECO:0007669"/>
    <property type="project" value="UniProtKB-KW"/>
</dbReference>
<keyword evidence="6 7" id="KW-0472">Membrane</keyword>
<name>A0A0F9H0B0_9ZZZZ</name>
<evidence type="ECO:0000256" key="1">
    <source>
        <dbReference type="ARBA" id="ARBA00004651"/>
    </source>
</evidence>
<dbReference type="EMBL" id="LAZR01024463">
    <property type="protein sequence ID" value="KKL75055.1"/>
    <property type="molecule type" value="Genomic_DNA"/>
</dbReference>
<evidence type="ECO:0000256" key="3">
    <source>
        <dbReference type="ARBA" id="ARBA00022692"/>
    </source>
</evidence>
<proteinExistence type="predicted"/>
<dbReference type="NCBIfam" id="TIGR03426">
    <property type="entry name" value="shape_MreD"/>
    <property type="match status" value="1"/>
</dbReference>
<keyword evidence="3 7" id="KW-0812">Transmembrane</keyword>
<feature type="non-terminal residue" evidence="8">
    <location>
        <position position="1"/>
    </location>
</feature>
<feature type="transmembrane region" description="Helical" evidence="7">
    <location>
        <begin position="49"/>
        <end position="82"/>
    </location>
</feature>